<dbReference type="CDD" id="cd00448">
    <property type="entry name" value="YjgF_YER057c_UK114_family"/>
    <property type="match status" value="1"/>
</dbReference>
<evidence type="ECO:0000313" key="2">
    <source>
        <dbReference type="EMBL" id="SUZ70097.1"/>
    </source>
</evidence>
<dbReference type="Gene3D" id="3.30.1330.40">
    <property type="entry name" value="RutC-like"/>
    <property type="match status" value="1"/>
</dbReference>
<dbReference type="FunFam" id="3.30.1330.40:FF:000001">
    <property type="entry name" value="L-PSP family endoribonuclease"/>
    <property type="match status" value="1"/>
</dbReference>
<dbReference type="GO" id="GO:0005829">
    <property type="term" value="C:cytosol"/>
    <property type="evidence" value="ECO:0007669"/>
    <property type="project" value="TreeGrafter"/>
</dbReference>
<accession>A0A381PVM9</accession>
<dbReference type="PANTHER" id="PTHR11803">
    <property type="entry name" value="2-IMINOBUTANOATE/2-IMINOPROPANOATE DEAMINASE RIDA"/>
    <property type="match status" value="1"/>
</dbReference>
<dbReference type="SUPFAM" id="SSF55298">
    <property type="entry name" value="YjgF-like"/>
    <property type="match status" value="1"/>
</dbReference>
<sequence>MKNQIINTSKAPQPIGAYNQAIISNGFVFTAGQVPIDPDTGNLIEGNFKERVRRVLMNLKSILEEAGTNLSNVAKFTVFLTDISNYTEVNEVFNEFIRDSEAPARSLIEVSSLPAGADIEIDCIAAF</sequence>
<protein>
    <submittedName>
        <fullName evidence="2">Uncharacterized protein</fullName>
    </submittedName>
</protein>
<proteinExistence type="inferred from homology"/>
<dbReference type="InterPro" id="IPR035959">
    <property type="entry name" value="RutC-like_sf"/>
</dbReference>
<dbReference type="AlphaFoldDB" id="A0A381PVM9"/>
<dbReference type="Pfam" id="PF01042">
    <property type="entry name" value="Ribonuc_L-PSP"/>
    <property type="match status" value="1"/>
</dbReference>
<dbReference type="InterPro" id="IPR006056">
    <property type="entry name" value="RidA"/>
</dbReference>
<dbReference type="GO" id="GO:0005739">
    <property type="term" value="C:mitochondrion"/>
    <property type="evidence" value="ECO:0007669"/>
    <property type="project" value="TreeGrafter"/>
</dbReference>
<dbReference type="GO" id="GO:0019239">
    <property type="term" value="F:deaminase activity"/>
    <property type="evidence" value="ECO:0007669"/>
    <property type="project" value="TreeGrafter"/>
</dbReference>
<dbReference type="PROSITE" id="PS01094">
    <property type="entry name" value="UPF0076"/>
    <property type="match status" value="1"/>
</dbReference>
<dbReference type="EMBL" id="UINC01001081">
    <property type="protein sequence ID" value="SUZ70097.1"/>
    <property type="molecule type" value="Genomic_DNA"/>
</dbReference>
<dbReference type="PANTHER" id="PTHR11803:SF58">
    <property type="entry name" value="PROTEIN HMF1-RELATED"/>
    <property type="match status" value="1"/>
</dbReference>
<organism evidence="2">
    <name type="scientific">marine metagenome</name>
    <dbReference type="NCBI Taxonomy" id="408172"/>
    <lineage>
        <taxon>unclassified sequences</taxon>
        <taxon>metagenomes</taxon>
        <taxon>ecological metagenomes</taxon>
    </lineage>
</organism>
<reference evidence="2" key="1">
    <citation type="submission" date="2018-05" db="EMBL/GenBank/DDBJ databases">
        <authorList>
            <person name="Lanie J.A."/>
            <person name="Ng W.-L."/>
            <person name="Kazmierczak K.M."/>
            <person name="Andrzejewski T.M."/>
            <person name="Davidsen T.M."/>
            <person name="Wayne K.J."/>
            <person name="Tettelin H."/>
            <person name="Glass J.I."/>
            <person name="Rusch D."/>
            <person name="Podicherti R."/>
            <person name="Tsui H.-C.T."/>
            <person name="Winkler M.E."/>
        </authorList>
    </citation>
    <scope>NUCLEOTIDE SEQUENCE</scope>
</reference>
<name>A0A381PVM9_9ZZZZ</name>
<dbReference type="NCBIfam" id="TIGR00004">
    <property type="entry name" value="Rid family detoxifying hydrolase"/>
    <property type="match status" value="1"/>
</dbReference>
<dbReference type="InterPro" id="IPR006175">
    <property type="entry name" value="YjgF/YER057c/UK114"/>
</dbReference>
<comment type="similarity">
    <text evidence="1">Belongs to the RutC family.</text>
</comment>
<gene>
    <name evidence="2" type="ORF">METZ01_LOCUS22951</name>
</gene>
<evidence type="ECO:0000256" key="1">
    <source>
        <dbReference type="ARBA" id="ARBA00010552"/>
    </source>
</evidence>
<dbReference type="InterPro" id="IPR019897">
    <property type="entry name" value="RidA_CS"/>
</dbReference>